<accession>A0AAV4YCR9</accession>
<feature type="region of interest" description="Disordered" evidence="1">
    <location>
        <begin position="19"/>
        <end position="38"/>
    </location>
</feature>
<dbReference type="AlphaFoldDB" id="A0AAV4YCR9"/>
<reference evidence="2 3" key="1">
    <citation type="submission" date="2021-06" db="EMBL/GenBank/DDBJ databases">
        <title>Caerostris extrusa draft genome.</title>
        <authorList>
            <person name="Kono N."/>
            <person name="Arakawa K."/>
        </authorList>
    </citation>
    <scope>NUCLEOTIDE SEQUENCE [LARGE SCALE GENOMIC DNA]</scope>
</reference>
<dbReference type="EMBL" id="BPLR01019023">
    <property type="protein sequence ID" value="GIZ04015.1"/>
    <property type="molecule type" value="Genomic_DNA"/>
</dbReference>
<protein>
    <submittedName>
        <fullName evidence="2">Uncharacterized protein</fullName>
    </submittedName>
</protein>
<dbReference type="Proteomes" id="UP001054945">
    <property type="component" value="Unassembled WGS sequence"/>
</dbReference>
<proteinExistence type="predicted"/>
<evidence type="ECO:0000313" key="3">
    <source>
        <dbReference type="Proteomes" id="UP001054945"/>
    </source>
</evidence>
<sequence>MFRDKRWARIQALKKRENKTRAVPGYSSSGDSQPRRERLRVFHSTGAGARELRTSRPLGADDIVGSNSCNIILKIIWRTSYSTDHFLRSKGGLLFSVKNFERYDMTENRVAFFLRMQQDINGNTSVPSTELNKCNRESMNVYLYQAKHWTNATENQ</sequence>
<gene>
    <name evidence="2" type="ORF">CEXT_360041</name>
</gene>
<evidence type="ECO:0000313" key="2">
    <source>
        <dbReference type="EMBL" id="GIZ04015.1"/>
    </source>
</evidence>
<evidence type="ECO:0000256" key="1">
    <source>
        <dbReference type="SAM" id="MobiDB-lite"/>
    </source>
</evidence>
<organism evidence="2 3">
    <name type="scientific">Caerostris extrusa</name>
    <name type="common">Bark spider</name>
    <name type="synonym">Caerostris bankana</name>
    <dbReference type="NCBI Taxonomy" id="172846"/>
    <lineage>
        <taxon>Eukaryota</taxon>
        <taxon>Metazoa</taxon>
        <taxon>Ecdysozoa</taxon>
        <taxon>Arthropoda</taxon>
        <taxon>Chelicerata</taxon>
        <taxon>Arachnida</taxon>
        <taxon>Araneae</taxon>
        <taxon>Araneomorphae</taxon>
        <taxon>Entelegynae</taxon>
        <taxon>Araneoidea</taxon>
        <taxon>Araneidae</taxon>
        <taxon>Caerostris</taxon>
    </lineage>
</organism>
<keyword evidence="3" id="KW-1185">Reference proteome</keyword>
<comment type="caution">
    <text evidence="2">The sequence shown here is derived from an EMBL/GenBank/DDBJ whole genome shotgun (WGS) entry which is preliminary data.</text>
</comment>
<name>A0AAV4YCR9_CAEEX</name>